<gene>
    <name evidence="2" type="ORF">B0I32_105410</name>
</gene>
<proteinExistence type="predicted"/>
<evidence type="ECO:0000313" key="2">
    <source>
        <dbReference type="EMBL" id="PRX66970.1"/>
    </source>
</evidence>
<evidence type="ECO:0000313" key="3">
    <source>
        <dbReference type="Proteomes" id="UP000238312"/>
    </source>
</evidence>
<organism evidence="2 3">
    <name type="scientific">Nonomuraea fuscirosea</name>
    <dbReference type="NCBI Taxonomy" id="1291556"/>
    <lineage>
        <taxon>Bacteria</taxon>
        <taxon>Bacillati</taxon>
        <taxon>Actinomycetota</taxon>
        <taxon>Actinomycetes</taxon>
        <taxon>Streptosporangiales</taxon>
        <taxon>Streptosporangiaceae</taxon>
        <taxon>Nonomuraea</taxon>
    </lineage>
</organism>
<keyword evidence="1" id="KW-0175">Coiled coil</keyword>
<dbReference type="OrthoDB" id="3629757at2"/>
<comment type="caution">
    <text evidence="2">The sequence shown here is derived from an EMBL/GenBank/DDBJ whole genome shotgun (WGS) entry which is preliminary data.</text>
</comment>
<dbReference type="AlphaFoldDB" id="A0A2T0N4B2"/>
<sequence>MDGPAFITALINDLQEVRRYLGDELSAELDRLLEQLRQAGDNRDELEERTLDIVELVEPELPPGHPVREAISSAMRFDSSRPREWEAALSRIRTVDLAAPYPSPEHLLTEIHTSLLAAPAYRPDDVLDGYDPHLVRLSAGDGTTRVPAFQFDADGLALPVVLLINRLLDVDDDPWGVAGWWLYGNAWLGTAPAELLGTDRDDDLVAAAQAELEGF</sequence>
<accession>A0A2T0N4B2</accession>
<evidence type="ECO:0000256" key="1">
    <source>
        <dbReference type="SAM" id="Coils"/>
    </source>
</evidence>
<reference evidence="2 3" key="1">
    <citation type="submission" date="2018-03" db="EMBL/GenBank/DDBJ databases">
        <title>Genomic Encyclopedia of Type Strains, Phase III (KMG-III): the genomes of soil and plant-associated and newly described type strains.</title>
        <authorList>
            <person name="Whitman W."/>
        </authorList>
    </citation>
    <scope>NUCLEOTIDE SEQUENCE [LARGE SCALE GENOMIC DNA]</scope>
    <source>
        <strain evidence="2 3">CGMCC 4.7104</strain>
    </source>
</reference>
<name>A0A2T0N4B2_9ACTN</name>
<keyword evidence="3" id="KW-1185">Reference proteome</keyword>
<dbReference type="RefSeq" id="WP_106239095.1">
    <property type="nucleotide sequence ID" value="NZ_PVNG01000005.1"/>
</dbReference>
<dbReference type="Proteomes" id="UP000238312">
    <property type="component" value="Unassembled WGS sequence"/>
</dbReference>
<dbReference type="EMBL" id="PVNG01000005">
    <property type="protein sequence ID" value="PRX66970.1"/>
    <property type="molecule type" value="Genomic_DNA"/>
</dbReference>
<feature type="coiled-coil region" evidence="1">
    <location>
        <begin position="22"/>
        <end position="49"/>
    </location>
</feature>
<protein>
    <submittedName>
        <fullName evidence="2">Uncharacterized protein</fullName>
    </submittedName>
</protein>